<feature type="region of interest" description="Disordered" evidence="10">
    <location>
        <begin position="1442"/>
        <end position="1514"/>
    </location>
</feature>
<gene>
    <name evidence="13" type="ORF">KV113_24585</name>
</gene>
<evidence type="ECO:0000256" key="4">
    <source>
        <dbReference type="ARBA" id="ARBA00022723"/>
    </source>
</evidence>
<organism evidence="13 14">
    <name type="scientific">[Mycobacterium] nativiensis</name>
    <dbReference type="NCBI Taxonomy" id="2855503"/>
    <lineage>
        <taxon>Bacteria</taxon>
        <taxon>Bacillati</taxon>
        <taxon>Actinomycetota</taxon>
        <taxon>Actinomycetes</taxon>
        <taxon>Mycobacteriales</taxon>
        <taxon>Mycobacteriaceae</taxon>
        <taxon>Mycolicibacter</taxon>
    </lineage>
</organism>
<feature type="compositionally biased region" description="Low complexity" evidence="10">
    <location>
        <begin position="1442"/>
        <end position="1475"/>
    </location>
</feature>
<dbReference type="RefSeq" id="WP_224974165.1">
    <property type="nucleotide sequence ID" value="NZ_JAYJJU010000039.1"/>
</dbReference>
<evidence type="ECO:0000256" key="2">
    <source>
        <dbReference type="ARBA" id="ARBA00022475"/>
    </source>
</evidence>
<dbReference type="SFLD" id="SFLDF00027">
    <property type="entry name" value="p-type_atpase"/>
    <property type="match status" value="1"/>
</dbReference>
<dbReference type="PRINTS" id="PR00120">
    <property type="entry name" value="HATPASE"/>
</dbReference>
<evidence type="ECO:0000256" key="1">
    <source>
        <dbReference type="ARBA" id="ARBA00004651"/>
    </source>
</evidence>
<dbReference type="SUPFAM" id="SSF56784">
    <property type="entry name" value="HAD-like"/>
    <property type="match status" value="1"/>
</dbReference>
<accession>A0ABU5Y3T2</accession>
<keyword evidence="14" id="KW-1185">Reference proteome</keyword>
<dbReference type="Pfam" id="PF00689">
    <property type="entry name" value="Cation_ATPase_C"/>
    <property type="match status" value="1"/>
</dbReference>
<evidence type="ECO:0000313" key="13">
    <source>
        <dbReference type="EMBL" id="MEB3034722.1"/>
    </source>
</evidence>
<dbReference type="InterPro" id="IPR059000">
    <property type="entry name" value="ATPase_P-type_domA"/>
</dbReference>
<evidence type="ECO:0000259" key="12">
    <source>
        <dbReference type="Pfam" id="PF00689"/>
    </source>
</evidence>
<keyword evidence="2" id="KW-1003">Cell membrane</keyword>
<dbReference type="PANTHER" id="PTHR24093:SF513">
    <property type="entry name" value="CATION-TRANSPORTING ATPASE I-RELATED"/>
    <property type="match status" value="1"/>
</dbReference>
<keyword evidence="4" id="KW-0479">Metal-binding</keyword>
<dbReference type="InterPro" id="IPR023214">
    <property type="entry name" value="HAD_sf"/>
</dbReference>
<sequence>MDVFAIGRFGLDAVGAVASASLDLAAIPLREGAKILAGEPSDLTSRRSWRGAGRAWIEVHGLDDPDGVDIGAEVSEALRAEPGVTSVRLNRPLSRVVVEIGDHVSLADLCATVEAVEKNVELTATETAALPGDGLLLATKGAMVGANAIGLAIATVGSAMRLPAAPKIFDAAASVARYQPLVRGALESRIGPAKTDRVLSLVSLGSHVITMSPAILAVDMMVEGLKASETRAGALAWNRYEPELARYAEHPDVHTTARPVPRPDGAAERYLKRTALAQVVAAGAVGALTRNLDMTSSAILATSPKAVRTSCESFAATLGQGLADTYGVLPLRPDSLRRLDKIDTVVIDPRALTGEQRRVVQIRGASEHELPKAWNSAQSLLDKAGLRPGWHRVPGMTVRGSTRKEPVEALILPAHHALASAVVLEGRASGAELVTVDTEILGELRPGFDDIRPVSGEDLDGALAAAVVDLQQAGRTVAVLSSSAAQAMASADLALGVMPEDDDLPPPFYADLLLADLAGAWQVLRALPAARTATERGVAISIGASSIAGLLLVRGVRATIPGVGAGQSRGPGPVTVGAGAGMLSGYLLARRVLRAHAPKPAPAYEWHAMTVEQARELLTPDAMPPLAERAPVDTEAQGMFWPYFHAVREELSDPMTPILALCSAATAMLGSPIDAVMVGTVLTGNAMLAAYQRLRAESRLNILLAQQAPPARVVSVGADGTPTYLEIPAEQLLPGDLIEVRSNEVVPADARVIEVSDVEVDESSLTGESLSVGKQLDPTPGAELAERSSMLYAGTTVIAGKALAMVTAVGADTQARRASELASGELPDVGLQHHLSQLMYRTFPYSAAGGVAVGALGLLRQGGLRVALGNAIAVAIAAVPEGMPLMATLAQHASSQRLSKSGALVRIPRSVEALGRVDVVCFDKTGTLSENRLRVTTVRPLAGYTDDDVLGTAAQAAPAPDGAAHAHATDQAIVEGAAAAAGTRPWTQPDAHLPFRSGRAFSASVLGSELLVKGAPEVVLGACKNAGAGVEQQVAAMAAQGLRVIAVAQGKLTAAQVRAVREDPEGTERLVEVSASGLTLLGFLGLADTPRADAPQLLADLAARGVDIRMITGDHPITATAIAAEMGVTVSPEQVITGSEWNALNRKEQERVVCERVIFARMSPENKVQIVQTLERAGRVSAMVGDGANDAAAIRAATVGLGVVAHGSDSAHATADVVLTDGKIGALVDAIDEGRRLWRGVQLAISGLLGGNAGEVMFSVIGTAITGNSPLNTRQLLLMNTLTDALPATAVAVSTPAGPIGDAVPGLDEGKLWRAVAFRGGVTAAAGTAAWAMASATGLPQRAATVALISLVTTELGQTVVDSRAPLVLATAAGSFVLFAAMVSTPGVSQLLGCTPVGPIGWAQGVGTAAAATAAVAVASRFSAPAKEIAAPAKEIAAPVEQAPAAKQSTAKKAPAKKAQPAKKAAAKKVPVAKKVPAKKTAAKQTPVTKAAAKKVAEKKTVAKKGTAKLELVR</sequence>
<dbReference type="InterPro" id="IPR036412">
    <property type="entry name" value="HAD-like_sf"/>
</dbReference>
<evidence type="ECO:0000313" key="14">
    <source>
        <dbReference type="Proteomes" id="UP001298593"/>
    </source>
</evidence>
<evidence type="ECO:0000256" key="5">
    <source>
        <dbReference type="ARBA" id="ARBA00022842"/>
    </source>
</evidence>
<dbReference type="InterPro" id="IPR023298">
    <property type="entry name" value="ATPase_P-typ_TM_dom_sf"/>
</dbReference>
<keyword evidence="7" id="KW-1133">Transmembrane helix</keyword>
<dbReference type="Pfam" id="PF00122">
    <property type="entry name" value="E1-E2_ATPase"/>
    <property type="match status" value="1"/>
</dbReference>
<dbReference type="SFLD" id="SFLDS00003">
    <property type="entry name" value="Haloacid_Dehalogenase"/>
    <property type="match status" value="1"/>
</dbReference>
<proteinExistence type="predicted"/>
<dbReference type="NCBIfam" id="TIGR01494">
    <property type="entry name" value="ATPase_P-type"/>
    <property type="match status" value="2"/>
</dbReference>
<dbReference type="PRINTS" id="PR00119">
    <property type="entry name" value="CATATPASE"/>
</dbReference>
<keyword evidence="3" id="KW-0812">Transmembrane</keyword>
<evidence type="ECO:0000256" key="8">
    <source>
        <dbReference type="ARBA" id="ARBA00023136"/>
    </source>
</evidence>
<dbReference type="InterPro" id="IPR023299">
    <property type="entry name" value="ATPase_P-typ_cyto_dom_N"/>
</dbReference>
<comment type="caution">
    <text evidence="13">The sequence shown here is derived from an EMBL/GenBank/DDBJ whole genome shotgun (WGS) entry which is preliminary data.</text>
</comment>
<dbReference type="SFLD" id="SFLDG00002">
    <property type="entry name" value="C1.7:_P-type_atpase_like"/>
    <property type="match status" value="1"/>
</dbReference>
<evidence type="ECO:0000256" key="9">
    <source>
        <dbReference type="ARBA" id="ARBA00049360"/>
    </source>
</evidence>
<comment type="catalytic activity">
    <reaction evidence="9">
        <text>ATP + H2O = ADP + phosphate + H(+)</text>
        <dbReference type="Rhea" id="RHEA:13065"/>
        <dbReference type="ChEBI" id="CHEBI:15377"/>
        <dbReference type="ChEBI" id="CHEBI:15378"/>
        <dbReference type="ChEBI" id="CHEBI:30616"/>
        <dbReference type="ChEBI" id="CHEBI:43474"/>
        <dbReference type="ChEBI" id="CHEBI:456216"/>
    </reaction>
</comment>
<keyword evidence="8" id="KW-0472">Membrane</keyword>
<dbReference type="InterPro" id="IPR006068">
    <property type="entry name" value="ATPase_P-typ_cation-transptr_C"/>
</dbReference>
<dbReference type="Proteomes" id="UP001298593">
    <property type="component" value="Unassembled WGS sequence"/>
</dbReference>
<dbReference type="Gene3D" id="2.70.150.10">
    <property type="entry name" value="Calcium-transporting ATPase, cytoplasmic transduction domain A"/>
    <property type="match status" value="1"/>
</dbReference>
<dbReference type="SUPFAM" id="SSF81665">
    <property type="entry name" value="Calcium ATPase, transmembrane domain M"/>
    <property type="match status" value="1"/>
</dbReference>
<keyword evidence="6" id="KW-1278">Translocase</keyword>
<comment type="subcellular location">
    <subcellularLocation>
        <location evidence="1">Cell membrane</location>
        <topology evidence="1">Multi-pass membrane protein</topology>
    </subcellularLocation>
</comment>
<dbReference type="Gene3D" id="1.20.1110.10">
    <property type="entry name" value="Calcium-transporting ATPase, transmembrane domain"/>
    <property type="match status" value="2"/>
</dbReference>
<dbReference type="Gene3D" id="3.40.50.1000">
    <property type="entry name" value="HAD superfamily/HAD-like"/>
    <property type="match status" value="2"/>
</dbReference>
<evidence type="ECO:0000256" key="10">
    <source>
        <dbReference type="SAM" id="MobiDB-lite"/>
    </source>
</evidence>
<feature type="domain" description="Cation-transporting P-type ATPase C-terminal" evidence="12">
    <location>
        <begin position="1269"/>
        <end position="1419"/>
    </location>
</feature>
<dbReference type="InterPro" id="IPR001757">
    <property type="entry name" value="P_typ_ATPase"/>
</dbReference>
<evidence type="ECO:0000256" key="3">
    <source>
        <dbReference type="ARBA" id="ARBA00022692"/>
    </source>
</evidence>
<protein>
    <submittedName>
        <fullName evidence="13">HAD-IC family P-type ATPase</fullName>
    </submittedName>
</protein>
<dbReference type="PANTHER" id="PTHR24093">
    <property type="entry name" value="CATION TRANSPORTING ATPASE"/>
    <property type="match status" value="1"/>
</dbReference>
<dbReference type="InterPro" id="IPR008250">
    <property type="entry name" value="ATPase_P-typ_transduc_dom_A_sf"/>
</dbReference>
<dbReference type="InterPro" id="IPR044492">
    <property type="entry name" value="P_typ_ATPase_HD_dom"/>
</dbReference>
<evidence type="ECO:0000259" key="11">
    <source>
        <dbReference type="Pfam" id="PF00122"/>
    </source>
</evidence>
<name>A0ABU5Y3T2_9MYCO</name>
<feature type="domain" description="P-type ATPase A" evidence="11">
    <location>
        <begin position="718"/>
        <end position="821"/>
    </location>
</feature>
<reference evidence="13 14" key="1">
    <citation type="submission" date="2023-12" db="EMBL/GenBank/DDBJ databases">
        <title>Description of new species of Mycobacterium terrae complex isolated from sewage at the Sao Paulo Zoological Park Foundation in Brazil.</title>
        <authorList>
            <person name="Romagnoli C.L."/>
            <person name="Conceicao E.C."/>
            <person name="Machado E."/>
            <person name="Barreto L.B.P.F."/>
            <person name="Sharma A."/>
            <person name="Silva N.M."/>
            <person name="Marques L.E."/>
            <person name="Juliana M.A."/>
            <person name="Lourenco M.C.S."/>
            <person name="Digiampietri L.A."/>
            <person name="Suffys P.N."/>
            <person name="Viana-Niero C."/>
        </authorList>
    </citation>
    <scope>NUCLEOTIDE SEQUENCE [LARGE SCALE GENOMIC DNA]</scope>
    <source>
        <strain evidence="13 14">MYC340</strain>
    </source>
</reference>
<evidence type="ECO:0000256" key="6">
    <source>
        <dbReference type="ARBA" id="ARBA00022967"/>
    </source>
</evidence>
<dbReference type="SUPFAM" id="SSF81653">
    <property type="entry name" value="Calcium ATPase, transduction domain A"/>
    <property type="match status" value="1"/>
</dbReference>
<dbReference type="Gene3D" id="3.40.1110.10">
    <property type="entry name" value="Calcium-transporting ATPase, cytoplasmic domain N"/>
    <property type="match status" value="1"/>
</dbReference>
<dbReference type="Pfam" id="PF00702">
    <property type="entry name" value="Hydrolase"/>
    <property type="match status" value="1"/>
</dbReference>
<evidence type="ECO:0000256" key="7">
    <source>
        <dbReference type="ARBA" id="ARBA00022989"/>
    </source>
</evidence>
<dbReference type="EMBL" id="JAYJJU010000039">
    <property type="protein sequence ID" value="MEB3034722.1"/>
    <property type="molecule type" value="Genomic_DNA"/>
</dbReference>
<keyword evidence="5" id="KW-0460">Magnesium</keyword>